<evidence type="ECO:0000256" key="6">
    <source>
        <dbReference type="PIRSR" id="PIRSR604808-1"/>
    </source>
</evidence>
<dbReference type="InterPro" id="IPR020847">
    <property type="entry name" value="AP_endonuclease_F1_BS"/>
</dbReference>
<feature type="binding site" evidence="7">
    <location>
        <position position="319"/>
    </location>
    <ligand>
        <name>Mg(2+)</name>
        <dbReference type="ChEBI" id="CHEBI:18420"/>
        <label>1</label>
    </ligand>
</feature>
<keyword evidence="9" id="KW-0234">DNA repair</keyword>
<feature type="binding site" evidence="7">
    <location>
        <position position="431"/>
    </location>
    <ligand>
        <name>Mg(2+)</name>
        <dbReference type="ChEBI" id="CHEBI:18420"/>
        <label>1</label>
    </ligand>
</feature>
<dbReference type="GO" id="GO:0003677">
    <property type="term" value="F:DNA binding"/>
    <property type="evidence" value="ECO:0007669"/>
    <property type="project" value="InterPro"/>
</dbReference>
<feature type="region of interest" description="Disordered" evidence="10">
    <location>
        <begin position="1"/>
        <end position="256"/>
    </location>
</feature>
<feature type="compositionally biased region" description="Basic residues" evidence="10">
    <location>
        <begin position="228"/>
        <end position="240"/>
    </location>
</feature>
<keyword evidence="13" id="KW-1185">Reference proteome</keyword>
<dbReference type="GO" id="GO:0008311">
    <property type="term" value="F:double-stranded DNA 3'-5' DNA exonuclease activity"/>
    <property type="evidence" value="ECO:0007669"/>
    <property type="project" value="UniProtKB-EC"/>
</dbReference>
<dbReference type="PROSITE" id="PS00726">
    <property type="entry name" value="AP_NUCLEASE_F1_1"/>
    <property type="match status" value="1"/>
</dbReference>
<dbReference type="PANTHER" id="PTHR22748">
    <property type="entry name" value="AP ENDONUCLEASE"/>
    <property type="match status" value="1"/>
</dbReference>
<dbReference type="NCBIfam" id="TIGR00633">
    <property type="entry name" value="xth"/>
    <property type="match status" value="1"/>
</dbReference>
<evidence type="ECO:0000256" key="4">
    <source>
        <dbReference type="ARBA" id="ARBA00022801"/>
    </source>
</evidence>
<feature type="site" description="Interaction with DNA substrate" evidence="8">
    <location>
        <position position="529"/>
    </location>
</feature>
<feature type="site" description="Transition state stabilizer" evidence="8">
    <location>
        <position position="433"/>
    </location>
</feature>
<feature type="site" description="Important for catalytic activity" evidence="8">
    <location>
        <position position="503"/>
    </location>
</feature>
<dbReference type="PANTHER" id="PTHR22748:SF6">
    <property type="entry name" value="DNA-(APURINIC OR APYRIMIDINIC SITE) ENDONUCLEASE"/>
    <property type="match status" value="1"/>
</dbReference>
<dbReference type="OrthoDB" id="498125at2759"/>
<evidence type="ECO:0000256" key="9">
    <source>
        <dbReference type="RuleBase" id="RU362131"/>
    </source>
</evidence>
<sequence>MPPKRQRQRTTPAAPVAVSADKDGETTTAETRPKRQKKVDKVDIEEEIQLEEVTQKKASSSSIKQKTKDSKKETGEKKAKKKDTASKTNEEDAEETRPKRQKKSTKIDDHDEEIQLEKPKGKKASSKSKSDAKKEEVIEAIDDEEIAPGITKRRQKKAPIDYVEESDEGQPAKKVQKKASKKTNATKSVKAKSTNGEVAPVAAKRQKEAPVETVESSDVGQPEEKVPKKASKSKTTKSAKAKATNGEEKGKGEEPKVAANKTITDWGSIEYTCSKKNGEDKPHNLIISCWNVGGLKSWVAKGCLEYLEHEKPDIFCMQETKCSEEKLPDQIKDIKLYKQYWCSSKKEGYAGVGLFTIKEPISVTYGIEEPEIDEEGRCITAEYDQFYLVCVYVPNAGRKLVTLPKRLDWNSAFKGYVNRLEARKPVIICGDMNVSHQEIDLARPASNKKNAGFTQEERDGMTDFLGEGYVDTFRELYPDKADAYTFWTYMANARAKNVGWRLDYFIISKKIMQKVCDNVIRSEIVGSDHCPITLFININAEGPRAITK</sequence>
<feature type="active site" evidence="6">
    <location>
        <position position="392"/>
    </location>
</feature>
<dbReference type="NCBIfam" id="TIGR00195">
    <property type="entry name" value="exoDNase_III"/>
    <property type="match status" value="1"/>
</dbReference>
<dbReference type="AlphaFoldDB" id="A0A9N9S8N4"/>
<keyword evidence="5 7" id="KW-0460">Magnesium</keyword>
<feature type="active site" description="Proton donor/acceptor" evidence="6">
    <location>
        <position position="431"/>
    </location>
</feature>
<protein>
    <recommendedName>
        <fullName evidence="9">DNA-(apurinic or apyrimidinic site) endonuclease</fullName>
        <ecNumber evidence="9">3.1.-.-</ecNumber>
    </recommendedName>
</protein>
<evidence type="ECO:0000256" key="10">
    <source>
        <dbReference type="SAM" id="MobiDB-lite"/>
    </source>
</evidence>
<feature type="compositionally biased region" description="Basic and acidic residues" evidence="10">
    <location>
        <begin position="128"/>
        <end position="137"/>
    </location>
</feature>
<keyword evidence="9" id="KW-0227">DNA damage</keyword>
<dbReference type="GO" id="GO:0006284">
    <property type="term" value="P:base-excision repair"/>
    <property type="evidence" value="ECO:0007669"/>
    <property type="project" value="TreeGrafter"/>
</dbReference>
<dbReference type="InterPro" id="IPR004808">
    <property type="entry name" value="AP_endonuc_1"/>
</dbReference>
<comment type="cofactor">
    <cofactor evidence="7 9">
        <name>Mg(2+)</name>
        <dbReference type="ChEBI" id="CHEBI:18420"/>
    </cofactor>
    <cofactor evidence="7 9">
        <name>Mn(2+)</name>
        <dbReference type="ChEBI" id="CHEBI:29035"/>
    </cofactor>
    <text evidence="7 9">Probably binds two magnesium or manganese ions per subunit.</text>
</comment>
<evidence type="ECO:0000259" key="11">
    <source>
        <dbReference type="Pfam" id="PF03372"/>
    </source>
</evidence>
<name>A0A9N9S8N4_PHACE</name>
<dbReference type="GO" id="GO:0003906">
    <property type="term" value="F:DNA-(apurinic or apyrimidinic site) endonuclease activity"/>
    <property type="evidence" value="ECO:0007669"/>
    <property type="project" value="TreeGrafter"/>
</dbReference>
<dbReference type="InterPro" id="IPR036691">
    <property type="entry name" value="Endo/exonu/phosph_ase_sf"/>
</dbReference>
<evidence type="ECO:0000256" key="8">
    <source>
        <dbReference type="PIRSR" id="PIRSR604808-3"/>
    </source>
</evidence>
<feature type="domain" description="Endonuclease/exonuclease/phosphatase" evidence="11">
    <location>
        <begin position="290"/>
        <end position="529"/>
    </location>
</feature>
<dbReference type="GO" id="GO:0008081">
    <property type="term" value="F:phosphoric diester hydrolase activity"/>
    <property type="evidence" value="ECO:0007669"/>
    <property type="project" value="TreeGrafter"/>
</dbReference>
<dbReference type="SUPFAM" id="SSF56219">
    <property type="entry name" value="DNase I-like"/>
    <property type="match status" value="1"/>
</dbReference>
<dbReference type="EC" id="3.1.-.-" evidence="9"/>
<organism evidence="12 13">
    <name type="scientific">Phaedon cochleariae</name>
    <name type="common">Mustard beetle</name>
    <dbReference type="NCBI Taxonomy" id="80249"/>
    <lineage>
        <taxon>Eukaryota</taxon>
        <taxon>Metazoa</taxon>
        <taxon>Ecdysozoa</taxon>
        <taxon>Arthropoda</taxon>
        <taxon>Hexapoda</taxon>
        <taxon>Insecta</taxon>
        <taxon>Pterygota</taxon>
        <taxon>Neoptera</taxon>
        <taxon>Endopterygota</taxon>
        <taxon>Coleoptera</taxon>
        <taxon>Polyphaga</taxon>
        <taxon>Cucujiformia</taxon>
        <taxon>Chrysomeloidea</taxon>
        <taxon>Chrysomelidae</taxon>
        <taxon>Chrysomelinae</taxon>
        <taxon>Chrysomelini</taxon>
        <taxon>Phaedon</taxon>
    </lineage>
</organism>
<feature type="compositionally biased region" description="Basic and acidic residues" evidence="10">
    <location>
        <begin position="66"/>
        <end position="98"/>
    </location>
</feature>
<feature type="compositionally biased region" description="Low complexity" evidence="10">
    <location>
        <begin position="182"/>
        <end position="194"/>
    </location>
</feature>
<keyword evidence="3 7" id="KW-0479">Metal-binding</keyword>
<comment type="similarity">
    <text evidence="2 9">Belongs to the DNA repair enzymes AP/ExoA family.</text>
</comment>
<evidence type="ECO:0000313" key="13">
    <source>
        <dbReference type="Proteomes" id="UP001153737"/>
    </source>
</evidence>
<comment type="catalytic activity">
    <reaction evidence="1">
        <text>Exonucleolytic cleavage in the 3'- to 5'-direction to yield nucleoside 5'-phosphates.</text>
        <dbReference type="EC" id="3.1.11.2"/>
    </reaction>
</comment>
<dbReference type="Gene3D" id="3.60.10.10">
    <property type="entry name" value="Endonuclease/exonuclease/phosphatase"/>
    <property type="match status" value="1"/>
</dbReference>
<feature type="binding site" evidence="7">
    <location>
        <position position="433"/>
    </location>
    <ligand>
        <name>Mg(2+)</name>
        <dbReference type="ChEBI" id="CHEBI:18420"/>
        <label>1</label>
    </ligand>
</feature>
<proteinExistence type="inferred from homology"/>
<dbReference type="PROSITE" id="PS51435">
    <property type="entry name" value="AP_NUCLEASE_F1_4"/>
    <property type="match status" value="1"/>
</dbReference>
<keyword evidence="7" id="KW-0464">Manganese</keyword>
<evidence type="ECO:0000256" key="2">
    <source>
        <dbReference type="ARBA" id="ARBA00007092"/>
    </source>
</evidence>
<reference evidence="12" key="2">
    <citation type="submission" date="2022-10" db="EMBL/GenBank/DDBJ databases">
        <authorList>
            <consortium name="ENA_rothamsted_submissions"/>
            <consortium name="culmorum"/>
            <person name="King R."/>
        </authorList>
    </citation>
    <scope>NUCLEOTIDE SEQUENCE</scope>
</reference>
<reference evidence="12" key="1">
    <citation type="submission" date="2022-01" db="EMBL/GenBank/DDBJ databases">
        <authorList>
            <person name="King R."/>
        </authorList>
    </citation>
    <scope>NUCLEOTIDE SEQUENCE</scope>
</reference>
<dbReference type="Proteomes" id="UP001153737">
    <property type="component" value="Chromosome 1"/>
</dbReference>
<gene>
    <name evidence="12" type="ORF">PHAECO_LOCUS1407</name>
</gene>
<dbReference type="EMBL" id="OU896707">
    <property type="protein sequence ID" value="CAG9812553.1"/>
    <property type="molecule type" value="Genomic_DNA"/>
</dbReference>
<evidence type="ECO:0000256" key="5">
    <source>
        <dbReference type="ARBA" id="ARBA00022842"/>
    </source>
</evidence>
<evidence type="ECO:0000313" key="12">
    <source>
        <dbReference type="EMBL" id="CAG9812553.1"/>
    </source>
</evidence>
<feature type="compositionally biased region" description="Basic and acidic residues" evidence="10">
    <location>
        <begin position="105"/>
        <end position="119"/>
    </location>
</feature>
<keyword evidence="4" id="KW-0378">Hydrolase</keyword>
<feature type="binding site" evidence="7">
    <location>
        <position position="528"/>
    </location>
    <ligand>
        <name>Mg(2+)</name>
        <dbReference type="ChEBI" id="CHEBI:18420"/>
        <label>1</label>
    </ligand>
</feature>
<evidence type="ECO:0000256" key="7">
    <source>
        <dbReference type="PIRSR" id="PIRSR604808-2"/>
    </source>
</evidence>
<evidence type="ECO:0000256" key="3">
    <source>
        <dbReference type="ARBA" id="ARBA00022723"/>
    </source>
</evidence>
<evidence type="ECO:0000256" key="1">
    <source>
        <dbReference type="ARBA" id="ARBA00000493"/>
    </source>
</evidence>
<dbReference type="Pfam" id="PF03372">
    <property type="entry name" value="Exo_endo_phos"/>
    <property type="match status" value="1"/>
</dbReference>
<dbReference type="CDD" id="cd09087">
    <property type="entry name" value="Ape1-like_AP-endo"/>
    <property type="match status" value="1"/>
</dbReference>
<accession>A0A9N9S8N4</accession>
<feature type="binding site" evidence="7">
    <location>
        <position position="291"/>
    </location>
    <ligand>
        <name>Mg(2+)</name>
        <dbReference type="ChEBI" id="CHEBI:18420"/>
        <label>1</label>
    </ligand>
</feature>
<dbReference type="GO" id="GO:0046872">
    <property type="term" value="F:metal ion binding"/>
    <property type="evidence" value="ECO:0007669"/>
    <property type="project" value="UniProtKB-KW"/>
</dbReference>
<dbReference type="InterPro" id="IPR005135">
    <property type="entry name" value="Endo/exonuclease/phosphatase"/>
</dbReference>
<feature type="binding site" evidence="7">
    <location>
        <position position="529"/>
    </location>
    <ligand>
        <name>Mg(2+)</name>
        <dbReference type="ChEBI" id="CHEBI:18420"/>
        <label>1</label>
    </ligand>
</feature>
<dbReference type="GO" id="GO:0005634">
    <property type="term" value="C:nucleus"/>
    <property type="evidence" value="ECO:0007669"/>
    <property type="project" value="TreeGrafter"/>
</dbReference>
<feature type="active site" description="Proton acceptor" evidence="6">
    <location>
        <position position="529"/>
    </location>
</feature>
<feature type="compositionally biased region" description="Basic and acidic residues" evidence="10">
    <location>
        <begin position="245"/>
        <end position="256"/>
    </location>
</feature>